<organism evidence="8 9">
    <name type="scientific">Actinopolyspora mortivallis</name>
    <dbReference type="NCBI Taxonomy" id="33906"/>
    <lineage>
        <taxon>Bacteria</taxon>
        <taxon>Bacillati</taxon>
        <taxon>Actinomycetota</taxon>
        <taxon>Actinomycetes</taxon>
        <taxon>Actinopolysporales</taxon>
        <taxon>Actinopolysporaceae</taxon>
        <taxon>Actinopolyspora</taxon>
    </lineage>
</organism>
<dbReference type="InterPro" id="IPR036396">
    <property type="entry name" value="Cyt_P450_sf"/>
</dbReference>
<accession>A0A2T0GY53</accession>
<keyword evidence="6 7" id="KW-0503">Monooxygenase</keyword>
<evidence type="ECO:0000256" key="4">
    <source>
        <dbReference type="ARBA" id="ARBA00023002"/>
    </source>
</evidence>
<dbReference type="GO" id="GO:0016705">
    <property type="term" value="F:oxidoreductase activity, acting on paired donors, with incorporation or reduction of molecular oxygen"/>
    <property type="evidence" value="ECO:0007669"/>
    <property type="project" value="InterPro"/>
</dbReference>
<comment type="similarity">
    <text evidence="1 7">Belongs to the cytochrome P450 family.</text>
</comment>
<proteinExistence type="inferred from homology"/>
<dbReference type="Proteomes" id="UP000239352">
    <property type="component" value="Unassembled WGS sequence"/>
</dbReference>
<dbReference type="STRING" id="1050202.GCA_000384035_01537"/>
<evidence type="ECO:0000313" key="8">
    <source>
        <dbReference type="EMBL" id="PRW64042.1"/>
    </source>
</evidence>
<protein>
    <submittedName>
        <fullName evidence="8">Cytochrome P450</fullName>
    </submittedName>
</protein>
<dbReference type="RefSeq" id="WP_106113221.1">
    <property type="nucleotide sequence ID" value="NZ_PVSR01000007.1"/>
</dbReference>
<keyword evidence="4 7" id="KW-0560">Oxidoreductase</keyword>
<dbReference type="PANTHER" id="PTHR46696">
    <property type="entry name" value="P450, PUTATIVE (EUROFUNG)-RELATED"/>
    <property type="match status" value="1"/>
</dbReference>
<name>A0A2T0GY53_ACTMO</name>
<evidence type="ECO:0000256" key="2">
    <source>
        <dbReference type="ARBA" id="ARBA00022617"/>
    </source>
</evidence>
<dbReference type="SUPFAM" id="SSF48264">
    <property type="entry name" value="Cytochrome P450"/>
    <property type="match status" value="1"/>
</dbReference>
<dbReference type="AlphaFoldDB" id="A0A2T0GY53"/>
<dbReference type="PRINTS" id="PR00359">
    <property type="entry name" value="BP450"/>
</dbReference>
<dbReference type="PRINTS" id="PR00385">
    <property type="entry name" value="P450"/>
</dbReference>
<evidence type="ECO:0000313" key="9">
    <source>
        <dbReference type="Proteomes" id="UP000239352"/>
    </source>
</evidence>
<keyword evidence="9" id="KW-1185">Reference proteome</keyword>
<dbReference type="Gene3D" id="1.10.630.10">
    <property type="entry name" value="Cytochrome P450"/>
    <property type="match status" value="1"/>
</dbReference>
<dbReference type="GO" id="GO:0005506">
    <property type="term" value="F:iron ion binding"/>
    <property type="evidence" value="ECO:0007669"/>
    <property type="project" value="InterPro"/>
</dbReference>
<dbReference type="GO" id="GO:0004497">
    <property type="term" value="F:monooxygenase activity"/>
    <property type="evidence" value="ECO:0007669"/>
    <property type="project" value="UniProtKB-KW"/>
</dbReference>
<sequence length="367" mass="40825">MTDHRRLRELLSDSRVSKDPTQHWPSWIDGSVPQDWALAGWVGVRNMFTAHGQRHRRLRSLVSSAFTPRRVTALSPDVREITEELLDELADTPAGVQVDLRESFAYPLPISVICRLFGVPDRMRPGLRRVVDGVFDTSATPEQVRATQHELYELLGELVADKRAAPADDLTSVLLAARDEQDGRLDERELVDTLILLIGAGHETTVNLLDQAVVALLSHPEQLELVRAGDYSWDRVVTETLRWQPPLANVPLRYAVEDIELDDGVVIGRGEPILAGYAGACRDPRRYDRPDSFDITRDDNGDHLAFGHGAHYCLGASLARLEAETALPAFFARFPEVRLAVPAAEIPPAGGFIANGHRRLPVVLREE</sequence>
<evidence type="ECO:0000256" key="3">
    <source>
        <dbReference type="ARBA" id="ARBA00022723"/>
    </source>
</evidence>
<dbReference type="InterPro" id="IPR001128">
    <property type="entry name" value="Cyt_P450"/>
</dbReference>
<evidence type="ECO:0000256" key="5">
    <source>
        <dbReference type="ARBA" id="ARBA00023004"/>
    </source>
</evidence>
<evidence type="ECO:0000256" key="7">
    <source>
        <dbReference type="RuleBase" id="RU000461"/>
    </source>
</evidence>
<dbReference type="CDD" id="cd11029">
    <property type="entry name" value="CYP107-like"/>
    <property type="match status" value="1"/>
</dbReference>
<evidence type="ECO:0000256" key="1">
    <source>
        <dbReference type="ARBA" id="ARBA00010617"/>
    </source>
</evidence>
<dbReference type="GO" id="GO:0020037">
    <property type="term" value="F:heme binding"/>
    <property type="evidence" value="ECO:0007669"/>
    <property type="project" value="InterPro"/>
</dbReference>
<keyword evidence="3 7" id="KW-0479">Metal-binding</keyword>
<dbReference type="InParanoid" id="A0A2T0GY53"/>
<dbReference type="InterPro" id="IPR002397">
    <property type="entry name" value="Cyt_P450_B"/>
</dbReference>
<reference evidence="8 9" key="1">
    <citation type="submission" date="2018-03" db="EMBL/GenBank/DDBJ databases">
        <title>Actinopolyspora mortivallis from Sahara, screening for active biomolecules.</title>
        <authorList>
            <person name="Selama O."/>
            <person name="Wellington E.M.H."/>
            <person name="Hacene H."/>
        </authorList>
    </citation>
    <scope>NUCLEOTIDE SEQUENCE [LARGE SCALE GENOMIC DNA]</scope>
    <source>
        <strain evidence="8 9">M5A</strain>
    </source>
</reference>
<dbReference type="Pfam" id="PF00067">
    <property type="entry name" value="p450"/>
    <property type="match status" value="2"/>
</dbReference>
<evidence type="ECO:0000256" key="6">
    <source>
        <dbReference type="ARBA" id="ARBA00023033"/>
    </source>
</evidence>
<dbReference type="FunFam" id="1.10.630.10:FF:000018">
    <property type="entry name" value="Cytochrome P450 monooxygenase"/>
    <property type="match status" value="1"/>
</dbReference>
<comment type="caution">
    <text evidence="8">The sequence shown here is derived from an EMBL/GenBank/DDBJ whole genome shotgun (WGS) entry which is preliminary data.</text>
</comment>
<dbReference type="PANTHER" id="PTHR46696:SF1">
    <property type="entry name" value="CYTOCHROME P450 YJIB-RELATED"/>
    <property type="match status" value="1"/>
</dbReference>
<keyword evidence="5 7" id="KW-0408">Iron</keyword>
<gene>
    <name evidence="8" type="ORF">CEP50_07575</name>
</gene>
<dbReference type="PROSITE" id="PS00086">
    <property type="entry name" value="CYTOCHROME_P450"/>
    <property type="match status" value="1"/>
</dbReference>
<dbReference type="EMBL" id="PVSR01000007">
    <property type="protein sequence ID" value="PRW64042.1"/>
    <property type="molecule type" value="Genomic_DNA"/>
</dbReference>
<dbReference type="InterPro" id="IPR017972">
    <property type="entry name" value="Cyt_P450_CS"/>
</dbReference>
<keyword evidence="2 7" id="KW-0349">Heme</keyword>